<comment type="similarity">
    <text evidence="2">Belongs to the ATPase e subunit family.</text>
</comment>
<dbReference type="GO" id="GO:0045259">
    <property type="term" value="C:proton-transporting ATP synthase complex"/>
    <property type="evidence" value="ECO:0007669"/>
    <property type="project" value="UniProtKB-KW"/>
</dbReference>
<keyword evidence="9" id="KW-0472">Membrane</keyword>
<dbReference type="InterPro" id="IPR008386">
    <property type="entry name" value="ATP_synth_F0_esu_mt"/>
</dbReference>
<keyword evidence="6" id="KW-0999">Mitochondrion inner membrane</keyword>
<evidence type="ECO:0000256" key="4">
    <source>
        <dbReference type="ARBA" id="ARBA00022547"/>
    </source>
</evidence>
<evidence type="ECO:0000256" key="6">
    <source>
        <dbReference type="ARBA" id="ARBA00022792"/>
    </source>
</evidence>
<dbReference type="OrthoDB" id="10272113at2759"/>
<dbReference type="GO" id="GO:0005743">
    <property type="term" value="C:mitochondrial inner membrane"/>
    <property type="evidence" value="ECO:0007669"/>
    <property type="project" value="UniProtKB-SubCell"/>
</dbReference>
<evidence type="ECO:0000313" key="11">
    <source>
        <dbReference type="EMBL" id="CBY21973.1"/>
    </source>
</evidence>
<evidence type="ECO:0000256" key="2">
    <source>
        <dbReference type="ARBA" id="ARBA00007333"/>
    </source>
</evidence>
<keyword evidence="4" id="KW-0138">CF(0)</keyword>
<comment type="subcellular location">
    <subcellularLocation>
        <location evidence="1">Mitochondrion inner membrane</location>
    </subcellularLocation>
</comment>
<evidence type="ECO:0000256" key="7">
    <source>
        <dbReference type="ARBA" id="ARBA00023065"/>
    </source>
</evidence>
<evidence type="ECO:0000256" key="3">
    <source>
        <dbReference type="ARBA" id="ARBA00022448"/>
    </source>
</evidence>
<keyword evidence="10" id="KW-0066">ATP synthesis</keyword>
<organism evidence="11">
    <name type="scientific">Oikopleura dioica</name>
    <name type="common">Tunicate</name>
    <dbReference type="NCBI Taxonomy" id="34765"/>
    <lineage>
        <taxon>Eukaryota</taxon>
        <taxon>Metazoa</taxon>
        <taxon>Chordata</taxon>
        <taxon>Tunicata</taxon>
        <taxon>Appendicularia</taxon>
        <taxon>Copelata</taxon>
        <taxon>Oikopleuridae</taxon>
        <taxon>Oikopleura</taxon>
    </lineage>
</organism>
<protein>
    <submittedName>
        <fullName evidence="11">Uncharacterized protein</fullName>
    </submittedName>
</protein>
<accession>E4WX81</accession>
<reference evidence="11" key="1">
    <citation type="journal article" date="2010" name="Science">
        <title>Plasticity of animal genome architecture unmasked by rapid evolution of a pelagic tunicate.</title>
        <authorList>
            <person name="Denoeud F."/>
            <person name="Henriet S."/>
            <person name="Mungpakdee S."/>
            <person name="Aury J.M."/>
            <person name="Da Silva C."/>
            <person name="Brinkmann H."/>
            <person name="Mikhaleva J."/>
            <person name="Olsen L.C."/>
            <person name="Jubin C."/>
            <person name="Canestro C."/>
            <person name="Bouquet J.M."/>
            <person name="Danks G."/>
            <person name="Poulain J."/>
            <person name="Campsteijn C."/>
            <person name="Adamski M."/>
            <person name="Cross I."/>
            <person name="Yadetie F."/>
            <person name="Muffato M."/>
            <person name="Louis A."/>
            <person name="Butcher S."/>
            <person name="Tsagkogeorga G."/>
            <person name="Konrad A."/>
            <person name="Singh S."/>
            <person name="Jensen M.F."/>
            <person name="Cong E.H."/>
            <person name="Eikeseth-Otteraa H."/>
            <person name="Noel B."/>
            <person name="Anthouard V."/>
            <person name="Porcel B.M."/>
            <person name="Kachouri-Lafond R."/>
            <person name="Nishino A."/>
            <person name="Ugolini M."/>
            <person name="Chourrout P."/>
            <person name="Nishida H."/>
            <person name="Aasland R."/>
            <person name="Huzurbazar S."/>
            <person name="Westhof E."/>
            <person name="Delsuc F."/>
            <person name="Lehrach H."/>
            <person name="Reinhardt R."/>
            <person name="Weissenbach J."/>
            <person name="Roy S.W."/>
            <person name="Artiguenave F."/>
            <person name="Postlethwait J.H."/>
            <person name="Manak J.R."/>
            <person name="Thompson E.M."/>
            <person name="Jaillon O."/>
            <person name="Du Pasquier L."/>
            <person name="Boudinot P."/>
            <person name="Liberles D.A."/>
            <person name="Volff J.N."/>
            <person name="Philippe H."/>
            <person name="Lenhard B."/>
            <person name="Roest Crollius H."/>
            <person name="Wincker P."/>
            <person name="Chourrout D."/>
        </authorList>
    </citation>
    <scope>NUCLEOTIDE SEQUENCE [LARGE SCALE GENOMIC DNA]</scope>
</reference>
<dbReference type="GO" id="GO:0015078">
    <property type="term" value="F:proton transmembrane transporter activity"/>
    <property type="evidence" value="ECO:0007669"/>
    <property type="project" value="InterPro"/>
</dbReference>
<sequence>MAAVQPWHRVLRYGALALGVYHGKYAYDQLAVIRANERKEEIEVAKAYMEQTHIANKLVEEEGQKDSYLFGTKLPEAPNAAPYNATNDILLTLEGPNKLHPHLQALWEANKDKAPFGNHITNGKKDLFPGPQQYIASLPTPLMGRARSSLDNQTLTLNFLIEVNKKLGIDTSKVENIVFPNIVRDEKNVVKVAGGNAAPACAWTSTL</sequence>
<evidence type="ECO:0000256" key="10">
    <source>
        <dbReference type="ARBA" id="ARBA00023310"/>
    </source>
</evidence>
<gene>
    <name evidence="11" type="ORF">GSOID_T00011510001</name>
</gene>
<keyword evidence="3" id="KW-0813">Transport</keyword>
<keyword evidence="12" id="KW-1185">Reference proteome</keyword>
<evidence type="ECO:0000313" key="12">
    <source>
        <dbReference type="Proteomes" id="UP000001307"/>
    </source>
</evidence>
<evidence type="ECO:0000256" key="1">
    <source>
        <dbReference type="ARBA" id="ARBA00004273"/>
    </source>
</evidence>
<dbReference type="InParanoid" id="E4WX81"/>
<evidence type="ECO:0000256" key="9">
    <source>
        <dbReference type="ARBA" id="ARBA00023136"/>
    </source>
</evidence>
<dbReference type="EMBL" id="FN653018">
    <property type="protein sequence ID" value="CBY21973.1"/>
    <property type="molecule type" value="Genomic_DNA"/>
</dbReference>
<dbReference type="GO" id="GO:0015986">
    <property type="term" value="P:proton motive force-driven ATP synthesis"/>
    <property type="evidence" value="ECO:0007669"/>
    <property type="project" value="InterPro"/>
</dbReference>
<name>E4WX81_OIKDI</name>
<evidence type="ECO:0000256" key="5">
    <source>
        <dbReference type="ARBA" id="ARBA00022781"/>
    </source>
</evidence>
<dbReference type="Pfam" id="PF05680">
    <property type="entry name" value="ATP-synt_E"/>
    <property type="match status" value="1"/>
</dbReference>
<dbReference type="AlphaFoldDB" id="E4WX81"/>
<keyword evidence="5" id="KW-0375">Hydrogen ion transport</keyword>
<keyword evidence="7" id="KW-0406">Ion transport</keyword>
<keyword evidence="8" id="KW-0496">Mitochondrion</keyword>
<evidence type="ECO:0000256" key="8">
    <source>
        <dbReference type="ARBA" id="ARBA00023128"/>
    </source>
</evidence>
<proteinExistence type="inferred from homology"/>
<dbReference type="Proteomes" id="UP000001307">
    <property type="component" value="Unassembled WGS sequence"/>
</dbReference>